<evidence type="ECO:0000313" key="2">
    <source>
        <dbReference type="EMBL" id="KAK9000989.1"/>
    </source>
</evidence>
<protein>
    <recommendedName>
        <fullName evidence="1">Reverse transcriptase domain-containing protein</fullName>
    </recommendedName>
</protein>
<name>A0ABR2QK43_9ROSI</name>
<evidence type="ECO:0000259" key="1">
    <source>
        <dbReference type="PROSITE" id="PS50878"/>
    </source>
</evidence>
<organism evidence="2 3">
    <name type="scientific">Hibiscus sabdariffa</name>
    <name type="common">roselle</name>
    <dbReference type="NCBI Taxonomy" id="183260"/>
    <lineage>
        <taxon>Eukaryota</taxon>
        <taxon>Viridiplantae</taxon>
        <taxon>Streptophyta</taxon>
        <taxon>Embryophyta</taxon>
        <taxon>Tracheophyta</taxon>
        <taxon>Spermatophyta</taxon>
        <taxon>Magnoliopsida</taxon>
        <taxon>eudicotyledons</taxon>
        <taxon>Gunneridae</taxon>
        <taxon>Pentapetalae</taxon>
        <taxon>rosids</taxon>
        <taxon>malvids</taxon>
        <taxon>Malvales</taxon>
        <taxon>Malvaceae</taxon>
        <taxon>Malvoideae</taxon>
        <taxon>Hibiscus</taxon>
    </lineage>
</organism>
<comment type="caution">
    <text evidence="2">The sequence shown here is derived from an EMBL/GenBank/DDBJ whole genome shotgun (WGS) entry which is preliminary data.</text>
</comment>
<dbReference type="Pfam" id="PF00078">
    <property type="entry name" value="RVT_1"/>
    <property type="match status" value="1"/>
</dbReference>
<gene>
    <name evidence="2" type="ORF">V6N11_082783</name>
</gene>
<dbReference type="InterPro" id="IPR000477">
    <property type="entry name" value="RT_dom"/>
</dbReference>
<accession>A0ABR2QK43</accession>
<dbReference type="PANTHER" id="PTHR33116:SF75">
    <property type="entry name" value="RIBONUCLEASE H PROTEIN"/>
    <property type="match status" value="1"/>
</dbReference>
<keyword evidence="3" id="KW-1185">Reference proteome</keyword>
<dbReference type="PROSITE" id="PS50878">
    <property type="entry name" value="RT_POL"/>
    <property type="match status" value="1"/>
</dbReference>
<dbReference type="Proteomes" id="UP001396334">
    <property type="component" value="Unassembled WGS sequence"/>
</dbReference>
<sequence length="141" mass="15739">MDKFRISRGLRQGYPLSPLLFNLVAEGLSVLLERAASLGFFHGIKVENDDTQVTHLQFTDDLIIFYGASATQVQNVKRVMWCFELAAGLELNLNKTSLFGINIEEATLVDLVAKIRVSAANFPTTYLGLPLGFQWNSLGMW</sequence>
<dbReference type="PANTHER" id="PTHR33116">
    <property type="entry name" value="REVERSE TRANSCRIPTASE ZINC-BINDING DOMAIN-CONTAINING PROTEIN-RELATED-RELATED"/>
    <property type="match status" value="1"/>
</dbReference>
<feature type="domain" description="Reverse transcriptase" evidence="1">
    <location>
        <begin position="1"/>
        <end position="131"/>
    </location>
</feature>
<reference evidence="2 3" key="1">
    <citation type="journal article" date="2024" name="G3 (Bethesda)">
        <title>Genome assembly of Hibiscus sabdariffa L. provides insights into metabolisms of medicinal natural products.</title>
        <authorList>
            <person name="Kim T."/>
        </authorList>
    </citation>
    <scope>NUCLEOTIDE SEQUENCE [LARGE SCALE GENOMIC DNA]</scope>
    <source>
        <strain evidence="2">TK-2024</strain>
        <tissue evidence="2">Old leaves</tissue>
    </source>
</reference>
<proteinExistence type="predicted"/>
<dbReference type="EMBL" id="JBBPBN010000036">
    <property type="protein sequence ID" value="KAK9000989.1"/>
    <property type="molecule type" value="Genomic_DNA"/>
</dbReference>
<evidence type="ECO:0000313" key="3">
    <source>
        <dbReference type="Proteomes" id="UP001396334"/>
    </source>
</evidence>